<gene>
    <name evidence="1" type="ORF">LMG29660_01710</name>
</gene>
<dbReference type="EMBL" id="CADIKG010000002">
    <property type="protein sequence ID" value="CAB3751824.1"/>
    <property type="molecule type" value="Genomic_DNA"/>
</dbReference>
<dbReference type="AlphaFoldDB" id="A0A6J5DEF7"/>
<accession>A0A6J5DEF7</accession>
<sequence length="86" mass="9237">MRRRTGMGRGGDEASKRVGGFYRSAKCARGYAPRNASEREAEVEIEAKARAARAAGEPLTRRARQGLAYQLPAIVSTGLNAPCTTL</sequence>
<protein>
    <submittedName>
        <fullName evidence="1">Uncharacterized protein</fullName>
    </submittedName>
</protein>
<evidence type="ECO:0000313" key="2">
    <source>
        <dbReference type="Proteomes" id="UP000494135"/>
    </source>
</evidence>
<proteinExistence type="predicted"/>
<dbReference type="Proteomes" id="UP000494135">
    <property type="component" value="Unassembled WGS sequence"/>
</dbReference>
<organism evidence="1 2">
    <name type="scientific">Burkholderia puraquae</name>
    <dbReference type="NCBI Taxonomy" id="1904757"/>
    <lineage>
        <taxon>Bacteria</taxon>
        <taxon>Pseudomonadati</taxon>
        <taxon>Pseudomonadota</taxon>
        <taxon>Betaproteobacteria</taxon>
        <taxon>Burkholderiales</taxon>
        <taxon>Burkholderiaceae</taxon>
        <taxon>Burkholderia</taxon>
        <taxon>Burkholderia cepacia complex</taxon>
    </lineage>
</organism>
<reference evidence="1 2" key="1">
    <citation type="submission" date="2020-04" db="EMBL/GenBank/DDBJ databases">
        <authorList>
            <person name="De Canck E."/>
        </authorList>
    </citation>
    <scope>NUCLEOTIDE SEQUENCE [LARGE SCALE GENOMIC DNA]</scope>
    <source>
        <strain evidence="1 2">LMG 29660</strain>
    </source>
</reference>
<evidence type="ECO:0000313" key="1">
    <source>
        <dbReference type="EMBL" id="CAB3751824.1"/>
    </source>
</evidence>
<name>A0A6J5DEF7_9BURK</name>